<evidence type="ECO:0000256" key="1">
    <source>
        <dbReference type="ARBA" id="ARBA00022837"/>
    </source>
</evidence>
<reference evidence="3 4" key="1">
    <citation type="journal article" date="2014" name="PLoS Genet.">
        <title>The Genome of Spironucleus salmonicida Highlights a Fish Pathogen Adapted to Fluctuating Environments.</title>
        <authorList>
            <person name="Xu F."/>
            <person name="Jerlstrom-Hultqvist J."/>
            <person name="Einarsson E."/>
            <person name="Astvaldsson A."/>
            <person name="Svard S.G."/>
            <person name="Andersson J.O."/>
        </authorList>
    </citation>
    <scope>NUCLEOTIDE SEQUENCE</scope>
    <source>
        <strain evidence="4">ATCC 50377</strain>
    </source>
</reference>
<reference evidence="4" key="2">
    <citation type="submission" date="2020-12" db="EMBL/GenBank/DDBJ databases">
        <title>New Spironucleus salmonicida genome in near-complete chromosomes.</title>
        <authorList>
            <person name="Xu F."/>
            <person name="Kurt Z."/>
            <person name="Jimenez-Gonzalez A."/>
            <person name="Astvaldsson A."/>
            <person name="Andersson J.O."/>
            <person name="Svard S.G."/>
        </authorList>
    </citation>
    <scope>NUCLEOTIDE SEQUENCE</scope>
    <source>
        <strain evidence="4">ATCC 50377</strain>
    </source>
</reference>
<dbReference type="Proteomes" id="UP000018208">
    <property type="component" value="Unassembled WGS sequence"/>
</dbReference>
<dbReference type="AlphaFoldDB" id="V6LLE4"/>
<dbReference type="PROSITE" id="PS00018">
    <property type="entry name" value="EF_HAND_1"/>
    <property type="match status" value="1"/>
</dbReference>
<dbReference type="SUPFAM" id="SSF47473">
    <property type="entry name" value="EF-hand"/>
    <property type="match status" value="1"/>
</dbReference>
<organism evidence="3">
    <name type="scientific">Spironucleus salmonicida</name>
    <dbReference type="NCBI Taxonomy" id="348837"/>
    <lineage>
        <taxon>Eukaryota</taxon>
        <taxon>Metamonada</taxon>
        <taxon>Diplomonadida</taxon>
        <taxon>Hexamitidae</taxon>
        <taxon>Hexamitinae</taxon>
        <taxon>Spironucleus</taxon>
    </lineage>
</organism>
<dbReference type="InterPro" id="IPR011992">
    <property type="entry name" value="EF-hand-dom_pair"/>
</dbReference>
<dbReference type="InterPro" id="IPR018247">
    <property type="entry name" value="EF_Hand_1_Ca_BS"/>
</dbReference>
<feature type="domain" description="EF-hand" evidence="2">
    <location>
        <begin position="26"/>
        <end position="53"/>
    </location>
</feature>
<dbReference type="EMBL" id="KI546095">
    <property type="protein sequence ID" value="EST45470.1"/>
    <property type="molecule type" value="Genomic_DNA"/>
</dbReference>
<evidence type="ECO:0000313" key="3">
    <source>
        <dbReference type="EMBL" id="EST45470.1"/>
    </source>
</evidence>
<dbReference type="GO" id="GO:0005509">
    <property type="term" value="F:calcium ion binding"/>
    <property type="evidence" value="ECO:0007669"/>
    <property type="project" value="InterPro"/>
</dbReference>
<dbReference type="VEuPathDB" id="GiardiaDB:SS50377_21780"/>
<evidence type="ECO:0000313" key="5">
    <source>
        <dbReference type="Proteomes" id="UP000018208"/>
    </source>
</evidence>
<name>V6LLE4_9EUKA</name>
<proteinExistence type="predicted"/>
<evidence type="ECO:0000259" key="2">
    <source>
        <dbReference type="PROSITE" id="PS50222"/>
    </source>
</evidence>
<dbReference type="PROSITE" id="PS50222">
    <property type="entry name" value="EF_HAND_2"/>
    <property type="match status" value="1"/>
</dbReference>
<dbReference type="EMBL" id="AUWU02000002">
    <property type="protein sequence ID" value="KAH0576219.1"/>
    <property type="molecule type" value="Genomic_DNA"/>
</dbReference>
<protein>
    <recommendedName>
        <fullName evidence="2">EF-hand domain-containing protein</fullName>
    </recommendedName>
</protein>
<keyword evidence="5" id="KW-1185">Reference proteome</keyword>
<accession>V6LLE4</accession>
<sequence length="241" mass="27779">MAKKGKKKLTPEEIQFNAAMTEYGPIFALFDADADGIISLREFEHFATSIGYPVDGILKPKSTAPPDILGIQVETKQLEIPDFMQNMPEKLTQAMAIQTIVDLKRLTSISDRLKYEIQHLLSLQQAFPHPILERKQLFALLSVGERPMTGQEYKWFTDAIKKEIATVEIEKNLRVDGMAEDDIREKIEDIEKRKNQFLDLRETVKMVYESCRDGKALSVELRTIHQKEKEKKQKEKDAKKK</sequence>
<dbReference type="InterPro" id="IPR002048">
    <property type="entry name" value="EF_hand_dom"/>
</dbReference>
<evidence type="ECO:0000313" key="4">
    <source>
        <dbReference type="EMBL" id="KAH0576219.1"/>
    </source>
</evidence>
<keyword evidence="1" id="KW-0106">Calcium</keyword>
<gene>
    <name evidence="3" type="ORF">SS50377_14624</name>
    <name evidence="4" type="ORF">SS50377_21780</name>
</gene>